<dbReference type="EMBL" id="NPIC01000008">
    <property type="protein sequence ID" value="RDL33948.1"/>
    <property type="molecule type" value="Genomic_DNA"/>
</dbReference>
<evidence type="ECO:0000313" key="3">
    <source>
        <dbReference type="Proteomes" id="UP000254866"/>
    </source>
</evidence>
<reference evidence="2 3" key="1">
    <citation type="journal article" date="2018" name="IMA Fungus">
        <title>IMA Genome-F 9: Draft genome sequence of Annulohypoxylon stygium, Aspergillus mulundensis, Berkeleyomyces basicola (syn. Thielaviopsis basicola), Ceratocystis smalleyi, two Cercospora beticola strains, Coleophoma cylindrospora, Fusarium fracticaudum, Phialophora cf. hyalina, and Morchella septimelata.</title>
        <authorList>
            <person name="Wingfield B.D."/>
            <person name="Bills G.F."/>
            <person name="Dong Y."/>
            <person name="Huang W."/>
            <person name="Nel W.J."/>
            <person name="Swalarsk-Parry B.S."/>
            <person name="Vaghefi N."/>
            <person name="Wilken P.M."/>
            <person name="An Z."/>
            <person name="de Beer Z.W."/>
            <person name="De Vos L."/>
            <person name="Chen L."/>
            <person name="Duong T.A."/>
            <person name="Gao Y."/>
            <person name="Hammerbacher A."/>
            <person name="Kikkert J.R."/>
            <person name="Li Y."/>
            <person name="Li H."/>
            <person name="Li K."/>
            <person name="Li Q."/>
            <person name="Liu X."/>
            <person name="Ma X."/>
            <person name="Naidoo K."/>
            <person name="Pethybridge S.J."/>
            <person name="Sun J."/>
            <person name="Steenkamp E.T."/>
            <person name="van der Nest M.A."/>
            <person name="van Wyk S."/>
            <person name="Wingfield M.J."/>
            <person name="Xiong C."/>
            <person name="Yue Q."/>
            <person name="Zhang X."/>
        </authorList>
    </citation>
    <scope>NUCLEOTIDE SEQUENCE [LARGE SCALE GENOMIC DNA]</scope>
    <source>
        <strain evidence="2 3">BP 5553</strain>
    </source>
</reference>
<evidence type="ECO:0000256" key="1">
    <source>
        <dbReference type="SAM" id="MobiDB-lite"/>
    </source>
</evidence>
<proteinExistence type="predicted"/>
<protein>
    <submittedName>
        <fullName evidence="2">Uncharacterized protein</fullName>
    </submittedName>
</protein>
<evidence type="ECO:0000313" key="2">
    <source>
        <dbReference type="EMBL" id="RDL33948.1"/>
    </source>
</evidence>
<keyword evidence="3" id="KW-1185">Reference proteome</keyword>
<organism evidence="2 3">
    <name type="scientific">Venustampulla echinocandica</name>
    <dbReference type="NCBI Taxonomy" id="2656787"/>
    <lineage>
        <taxon>Eukaryota</taxon>
        <taxon>Fungi</taxon>
        <taxon>Dikarya</taxon>
        <taxon>Ascomycota</taxon>
        <taxon>Pezizomycotina</taxon>
        <taxon>Leotiomycetes</taxon>
        <taxon>Helotiales</taxon>
        <taxon>Pleuroascaceae</taxon>
        <taxon>Venustampulla</taxon>
    </lineage>
</organism>
<comment type="caution">
    <text evidence="2">The sequence shown here is derived from an EMBL/GenBank/DDBJ whole genome shotgun (WGS) entry which is preliminary data.</text>
</comment>
<sequence length="351" mass="40306">MLPVCKRRRSINDGQLEDCQASGINRMQTGHAQTGYGGAQPGNILSQEPPVDNKQLKEHLRLWEESLTAREKKLSIGQADLRMEQEHLRLEQEHLMTEQEHLRIKQEHLRNRDAQEELKRWAAREGEQDEERRGYFKKQKREIKDMARRIPRQSENTLEEPIRHGRDNGFSGFGGGPSISQVKVKNSIRGQPTRLDTELILRQYNSRNIDCRTYRMAMDMIEAEEKLDEAAAIAATVAKSEGPRRNESPTRELIRKEYDSIDPRIMKNWQAEQLNLAAAKGGGDQRPIVKAGFNKPLPDQSGTFDPLNRLLAIPSPRQATQNMDFNNNIMDSIEHDSNEDLAKIKQEPTED</sequence>
<dbReference type="Proteomes" id="UP000254866">
    <property type="component" value="Unassembled WGS sequence"/>
</dbReference>
<feature type="region of interest" description="Disordered" evidence="1">
    <location>
        <begin position="30"/>
        <end position="51"/>
    </location>
</feature>
<accession>A0A370TGB5</accession>
<dbReference type="GeneID" id="43601165"/>
<name>A0A370TGB5_9HELO</name>
<dbReference type="RefSeq" id="XP_031867230.1">
    <property type="nucleotide sequence ID" value="XM_032016939.1"/>
</dbReference>
<gene>
    <name evidence="2" type="ORF">BP5553_08316</name>
</gene>
<dbReference type="AlphaFoldDB" id="A0A370TGB5"/>